<dbReference type="Proteomes" id="UP001212152">
    <property type="component" value="Unassembled WGS sequence"/>
</dbReference>
<organism evidence="1 2">
    <name type="scientific">Geranomyces variabilis</name>
    <dbReference type="NCBI Taxonomy" id="109894"/>
    <lineage>
        <taxon>Eukaryota</taxon>
        <taxon>Fungi</taxon>
        <taxon>Fungi incertae sedis</taxon>
        <taxon>Chytridiomycota</taxon>
        <taxon>Chytridiomycota incertae sedis</taxon>
        <taxon>Chytridiomycetes</taxon>
        <taxon>Spizellomycetales</taxon>
        <taxon>Powellomycetaceae</taxon>
        <taxon>Geranomyces</taxon>
    </lineage>
</organism>
<dbReference type="AlphaFoldDB" id="A0AAD5XSJ3"/>
<reference evidence="1" key="1">
    <citation type="submission" date="2020-05" db="EMBL/GenBank/DDBJ databases">
        <title>Phylogenomic resolution of chytrid fungi.</title>
        <authorList>
            <person name="Stajich J.E."/>
            <person name="Amses K."/>
            <person name="Simmons R."/>
            <person name="Seto K."/>
            <person name="Myers J."/>
            <person name="Bonds A."/>
            <person name="Quandt C.A."/>
            <person name="Barry K."/>
            <person name="Liu P."/>
            <person name="Grigoriev I."/>
            <person name="Longcore J.E."/>
            <person name="James T.Y."/>
        </authorList>
    </citation>
    <scope>NUCLEOTIDE SEQUENCE</scope>
    <source>
        <strain evidence="1">JEL0379</strain>
    </source>
</reference>
<evidence type="ECO:0000313" key="1">
    <source>
        <dbReference type="EMBL" id="KAJ3178491.1"/>
    </source>
</evidence>
<sequence>MLLLAQLLRDYLKQLKKTANSLNTTDEFRQTARHKLALSKFFIAEPAQADIPDVMYGDRTFQKVVADLPTPVIDDGIFAILKRTPEMSWAASALATFIRNGKLHLSRWYWPWSEPASVSTGLTTMIISALTAEPASADEGDEDEKQIAITLIKAIVSRACATCSVQTERFHYFLDGAYTKSDIAITTTAPAAKILRLHHF</sequence>
<name>A0AAD5XSJ3_9FUNG</name>
<protein>
    <submittedName>
        <fullName evidence="1">Uncharacterized protein</fullName>
    </submittedName>
</protein>
<evidence type="ECO:0000313" key="2">
    <source>
        <dbReference type="Proteomes" id="UP001212152"/>
    </source>
</evidence>
<dbReference type="EMBL" id="JADGJQ010000026">
    <property type="protein sequence ID" value="KAJ3178491.1"/>
    <property type="molecule type" value="Genomic_DNA"/>
</dbReference>
<accession>A0AAD5XSJ3</accession>
<proteinExistence type="predicted"/>
<comment type="caution">
    <text evidence="1">The sequence shown here is derived from an EMBL/GenBank/DDBJ whole genome shotgun (WGS) entry which is preliminary data.</text>
</comment>
<keyword evidence="2" id="KW-1185">Reference proteome</keyword>
<gene>
    <name evidence="1" type="ORF">HDU87_003565</name>
</gene>